<feature type="active site" description="Nucleophile" evidence="5">
    <location>
        <position position="394"/>
    </location>
</feature>
<dbReference type="NCBIfam" id="TIGR00066">
    <property type="entry name" value="g_glut_trans"/>
    <property type="match status" value="1"/>
</dbReference>
<dbReference type="GO" id="GO:0103068">
    <property type="term" value="F:leukotriene C4 gamma-glutamyl transferase activity"/>
    <property type="evidence" value="ECO:0007669"/>
    <property type="project" value="UniProtKB-EC"/>
</dbReference>
<dbReference type="OrthoDB" id="9781342at2"/>
<evidence type="ECO:0000256" key="1">
    <source>
        <dbReference type="ARBA" id="ARBA00001049"/>
    </source>
</evidence>
<feature type="binding site" evidence="6">
    <location>
        <begin position="465"/>
        <end position="466"/>
    </location>
    <ligand>
        <name>L-glutamate</name>
        <dbReference type="ChEBI" id="CHEBI:29985"/>
    </ligand>
</feature>
<dbReference type="PRINTS" id="PR01210">
    <property type="entry name" value="GGTRANSPTASE"/>
</dbReference>
<dbReference type="InterPro" id="IPR055262">
    <property type="entry name" value="GGT_CS"/>
</dbReference>
<evidence type="ECO:0000313" key="8">
    <source>
        <dbReference type="EMBL" id="QDU79454.1"/>
    </source>
</evidence>
<dbReference type="PANTHER" id="PTHR11686:SF9">
    <property type="entry name" value="RE13973P"/>
    <property type="match status" value="1"/>
</dbReference>
<dbReference type="GO" id="GO:0005886">
    <property type="term" value="C:plasma membrane"/>
    <property type="evidence" value="ECO:0007669"/>
    <property type="project" value="TreeGrafter"/>
</dbReference>
<accession>A0A518CJV1</accession>
<feature type="signal peptide" evidence="7">
    <location>
        <begin position="1"/>
        <end position="27"/>
    </location>
</feature>
<dbReference type="SUPFAM" id="SSF56235">
    <property type="entry name" value="N-terminal nucleophile aminohydrolases (Ntn hydrolases)"/>
    <property type="match status" value="1"/>
</dbReference>
<dbReference type="InterPro" id="IPR043137">
    <property type="entry name" value="GGT_ssub_C"/>
</dbReference>
<dbReference type="AlphaFoldDB" id="A0A518CJV1"/>
<evidence type="ECO:0000313" key="9">
    <source>
        <dbReference type="Proteomes" id="UP000317178"/>
    </source>
</evidence>
<dbReference type="KEGG" id="plon:Pla110_11640"/>
<dbReference type="GO" id="GO:0006751">
    <property type="term" value="P:glutathione catabolic process"/>
    <property type="evidence" value="ECO:0007669"/>
    <property type="project" value="InterPro"/>
</dbReference>
<dbReference type="UniPathway" id="UPA00204"/>
<dbReference type="InterPro" id="IPR043138">
    <property type="entry name" value="GGT_lsub"/>
</dbReference>
<dbReference type="EC" id="2.3.2.2" evidence="8"/>
<dbReference type="InterPro" id="IPR029055">
    <property type="entry name" value="Ntn_hydrolases_N"/>
</dbReference>
<dbReference type="GO" id="GO:0036374">
    <property type="term" value="F:glutathione hydrolase activity"/>
    <property type="evidence" value="ECO:0007669"/>
    <property type="project" value="UniProtKB-EC"/>
</dbReference>
<evidence type="ECO:0000256" key="6">
    <source>
        <dbReference type="PIRSR" id="PIRSR600101-2"/>
    </source>
</evidence>
<dbReference type="Gene3D" id="1.10.246.130">
    <property type="match status" value="1"/>
</dbReference>
<protein>
    <submittedName>
        <fullName evidence="8">Gamma-glutamyltranspeptidase</fullName>
        <ecNumber evidence="8">2.3.2.2</ecNumber>
    </submittedName>
</protein>
<name>A0A518CJV1_9PLAN</name>
<dbReference type="Pfam" id="PF01019">
    <property type="entry name" value="G_glu_transpept"/>
    <property type="match status" value="1"/>
</dbReference>
<sequence precursor="true">MHSWLRILFYCCTPLALSLGDLPAVNADLTDDKWFSQGVVAADHPLAAEAGLTILKQGGNAVDACVATSFALSVVRPGSCGIGGGGFMVVWLAEEEKALVLDYRETAPEHSRSNMFQPGPKENHPDELNPSRVGGLAVGIPGTVAGLCEAQQKYGKLTLQQVLAPAIELCNQGITVDHHAQAEQADLIDLFTRHAGLRTRFEPLWKNYLNRGIPWTDNRPFHSPQKEVLELIAQEGPNAFYTGPVAEAIVDTVRRSGGIMTLADLKNYQPVERQPLQGEFQNHTVYTMPPPSSGGIVILQILGTLEAYAQLHPEGWKQFASIEDPLFLHLLVEASKHAFADRARFLGDTDFVDVPLDDLLSTERLQNRAKSILMNGTKPLESYGSFLPVEDAGTSHISIMDQWGNAVACTETVNTQFGSLVVVPEYGIVLNNEMDDFAAVPGVPNAFGLIQSAANSIEPGKKPLSSMSPTIMVKEGKAVLAVGGSGGPRIISGTWQVILHRVLWDEPIKQAVSSPRLHHQWIPNTLYLEPTLFTEHAASLLTLGHDVKIRDIITAVQATVRTEEGMRGVNDPRKSEEVDGVGF</sequence>
<dbReference type="InterPro" id="IPR000101">
    <property type="entry name" value="GGT_peptidase"/>
</dbReference>
<dbReference type="EMBL" id="CP036281">
    <property type="protein sequence ID" value="QDU79454.1"/>
    <property type="molecule type" value="Genomic_DNA"/>
</dbReference>
<evidence type="ECO:0000256" key="7">
    <source>
        <dbReference type="SAM" id="SignalP"/>
    </source>
</evidence>
<keyword evidence="9" id="KW-1185">Reference proteome</keyword>
<feature type="binding site" evidence="6">
    <location>
        <position position="104"/>
    </location>
    <ligand>
        <name>L-glutamate</name>
        <dbReference type="ChEBI" id="CHEBI:29985"/>
    </ligand>
</feature>
<evidence type="ECO:0000256" key="4">
    <source>
        <dbReference type="ARBA" id="ARBA00047417"/>
    </source>
</evidence>
<dbReference type="PROSITE" id="PS00462">
    <property type="entry name" value="G_GLU_TRANSPEPTIDASE"/>
    <property type="match status" value="1"/>
</dbReference>
<comment type="catalytic activity">
    <reaction evidence="4">
        <text>an N-terminal (5-L-glutamyl)-[peptide] + an alpha-amino acid = 5-L-glutamyl amino acid + an N-terminal L-alpha-aminoacyl-[peptide]</text>
        <dbReference type="Rhea" id="RHEA:23904"/>
        <dbReference type="Rhea" id="RHEA-COMP:9780"/>
        <dbReference type="Rhea" id="RHEA-COMP:9795"/>
        <dbReference type="ChEBI" id="CHEBI:77644"/>
        <dbReference type="ChEBI" id="CHEBI:78597"/>
        <dbReference type="ChEBI" id="CHEBI:78599"/>
        <dbReference type="ChEBI" id="CHEBI:78608"/>
        <dbReference type="EC" id="2.3.2.2"/>
    </reaction>
</comment>
<dbReference type="FunFam" id="3.60.20.40:FF:000001">
    <property type="entry name" value="Gamma-glutamyltranspeptidase 1"/>
    <property type="match status" value="1"/>
</dbReference>
<reference evidence="8 9" key="1">
    <citation type="submission" date="2019-02" db="EMBL/GenBank/DDBJ databases">
        <title>Deep-cultivation of Planctomycetes and their phenomic and genomic characterization uncovers novel biology.</title>
        <authorList>
            <person name="Wiegand S."/>
            <person name="Jogler M."/>
            <person name="Boedeker C."/>
            <person name="Pinto D."/>
            <person name="Vollmers J."/>
            <person name="Rivas-Marin E."/>
            <person name="Kohn T."/>
            <person name="Peeters S.H."/>
            <person name="Heuer A."/>
            <person name="Rast P."/>
            <person name="Oberbeckmann S."/>
            <person name="Bunk B."/>
            <person name="Jeske O."/>
            <person name="Meyerdierks A."/>
            <person name="Storesund J.E."/>
            <person name="Kallscheuer N."/>
            <person name="Luecker S."/>
            <person name="Lage O.M."/>
            <person name="Pohl T."/>
            <person name="Merkel B.J."/>
            <person name="Hornburger P."/>
            <person name="Mueller R.-W."/>
            <person name="Bruemmer F."/>
            <person name="Labrenz M."/>
            <person name="Spormann A.M."/>
            <person name="Op den Camp H."/>
            <person name="Overmann J."/>
            <person name="Amann R."/>
            <person name="Jetten M.S.M."/>
            <person name="Mascher T."/>
            <person name="Medema M.H."/>
            <person name="Devos D.P."/>
            <person name="Kaster A.-K."/>
            <person name="Ovreas L."/>
            <person name="Rohde M."/>
            <person name="Galperin M.Y."/>
            <person name="Jogler C."/>
        </authorList>
    </citation>
    <scope>NUCLEOTIDE SEQUENCE [LARGE SCALE GENOMIC DNA]</scope>
    <source>
        <strain evidence="8 9">Pla110</strain>
    </source>
</reference>
<proteinExistence type="inferred from homology"/>
<keyword evidence="8" id="KW-0012">Acyltransferase</keyword>
<evidence type="ECO:0000256" key="3">
    <source>
        <dbReference type="ARBA" id="ARBA00009381"/>
    </source>
</evidence>
<comment type="catalytic activity">
    <reaction evidence="2">
        <text>glutathione + H2O = L-cysteinylglycine + L-glutamate</text>
        <dbReference type="Rhea" id="RHEA:28807"/>
        <dbReference type="ChEBI" id="CHEBI:15377"/>
        <dbReference type="ChEBI" id="CHEBI:29985"/>
        <dbReference type="ChEBI" id="CHEBI:57925"/>
        <dbReference type="ChEBI" id="CHEBI:61694"/>
        <dbReference type="EC" id="3.4.19.13"/>
    </reaction>
</comment>
<comment type="similarity">
    <text evidence="3">Belongs to the gamma-glutamyltransferase family.</text>
</comment>
<evidence type="ECO:0000256" key="2">
    <source>
        <dbReference type="ARBA" id="ARBA00001089"/>
    </source>
</evidence>
<organism evidence="8 9">
    <name type="scientific">Polystyrenella longa</name>
    <dbReference type="NCBI Taxonomy" id="2528007"/>
    <lineage>
        <taxon>Bacteria</taxon>
        <taxon>Pseudomonadati</taxon>
        <taxon>Planctomycetota</taxon>
        <taxon>Planctomycetia</taxon>
        <taxon>Planctomycetales</taxon>
        <taxon>Planctomycetaceae</taxon>
        <taxon>Polystyrenella</taxon>
    </lineage>
</organism>
<feature type="binding site" evidence="6">
    <location>
        <begin position="412"/>
        <end position="414"/>
    </location>
    <ligand>
        <name>L-glutamate</name>
        <dbReference type="ChEBI" id="CHEBI:29985"/>
    </ligand>
</feature>
<dbReference type="RefSeq" id="WP_144994067.1">
    <property type="nucleotide sequence ID" value="NZ_CP036281.1"/>
</dbReference>
<evidence type="ECO:0000256" key="5">
    <source>
        <dbReference type="PIRSR" id="PIRSR600101-1"/>
    </source>
</evidence>
<keyword evidence="8" id="KW-0808">Transferase</keyword>
<dbReference type="Gene3D" id="3.60.20.40">
    <property type="match status" value="1"/>
</dbReference>
<keyword evidence="7" id="KW-0732">Signal</keyword>
<dbReference type="PANTHER" id="PTHR11686">
    <property type="entry name" value="GAMMA GLUTAMYL TRANSPEPTIDASE"/>
    <property type="match status" value="1"/>
</dbReference>
<feature type="chain" id="PRO_5021864914" evidence="7">
    <location>
        <begin position="28"/>
        <end position="583"/>
    </location>
</feature>
<comment type="catalytic activity">
    <reaction evidence="1">
        <text>an S-substituted glutathione + H2O = an S-substituted L-cysteinylglycine + L-glutamate</text>
        <dbReference type="Rhea" id="RHEA:59468"/>
        <dbReference type="ChEBI" id="CHEBI:15377"/>
        <dbReference type="ChEBI" id="CHEBI:29985"/>
        <dbReference type="ChEBI" id="CHEBI:90779"/>
        <dbReference type="ChEBI" id="CHEBI:143103"/>
        <dbReference type="EC" id="3.4.19.13"/>
    </reaction>
</comment>
<feature type="binding site" evidence="6">
    <location>
        <position position="487"/>
    </location>
    <ligand>
        <name>L-glutamate</name>
        <dbReference type="ChEBI" id="CHEBI:29985"/>
    </ligand>
</feature>
<dbReference type="Proteomes" id="UP000317178">
    <property type="component" value="Chromosome"/>
</dbReference>
<gene>
    <name evidence="8" type="primary">ggt</name>
    <name evidence="8" type="ORF">Pla110_11640</name>
</gene>
<feature type="binding site" evidence="6">
    <location>
        <position position="436"/>
    </location>
    <ligand>
        <name>L-glutamate</name>
        <dbReference type="ChEBI" id="CHEBI:29985"/>
    </ligand>
</feature>